<gene>
    <name evidence="2" type="ORF">DGMP_33860</name>
</gene>
<dbReference type="InterPro" id="IPR041369">
    <property type="entry name" value="TrmO_C"/>
</dbReference>
<reference evidence="2" key="1">
    <citation type="submission" date="2020-09" db="EMBL/GenBank/DDBJ databases">
        <title>Desulfogranum mesoprofundum gen. nov., sp. nov., a novel mesophilic, sulfate-reducing chemolithoautotroph isolated from a deep-sea hydrothermal vent chimney in the Suiyo Seamount.</title>
        <authorList>
            <person name="Hashimoto Y."/>
            <person name="Nakagawa S."/>
        </authorList>
    </citation>
    <scope>NUCLEOTIDE SEQUENCE</scope>
    <source>
        <strain evidence="2">KT2</strain>
    </source>
</reference>
<dbReference type="PROSITE" id="PS51668">
    <property type="entry name" value="TSAA_2"/>
    <property type="match status" value="1"/>
</dbReference>
<dbReference type="PANTHER" id="PTHR12818">
    <property type="entry name" value="TRNA (ADENINE(37)-N6)-METHYLTRANSFERASE"/>
    <property type="match status" value="1"/>
</dbReference>
<evidence type="ECO:0000259" key="1">
    <source>
        <dbReference type="PROSITE" id="PS51668"/>
    </source>
</evidence>
<dbReference type="InterPro" id="IPR023370">
    <property type="entry name" value="TrmO-like_N"/>
</dbReference>
<dbReference type="InterPro" id="IPR040372">
    <property type="entry name" value="YaeB-like"/>
</dbReference>
<dbReference type="InterPro" id="IPR023368">
    <property type="entry name" value="UPF0066_cons_site"/>
</dbReference>
<evidence type="ECO:0000313" key="3">
    <source>
        <dbReference type="Proteomes" id="UP000826725"/>
    </source>
</evidence>
<evidence type="ECO:0000313" key="2">
    <source>
        <dbReference type="EMBL" id="BCL62693.1"/>
    </source>
</evidence>
<keyword evidence="3" id="KW-1185">Reference proteome</keyword>
<dbReference type="Pfam" id="PF18389">
    <property type="entry name" value="TrmO_C"/>
    <property type="match status" value="1"/>
</dbReference>
<dbReference type="AlphaFoldDB" id="A0A8D5FP45"/>
<sequence>MGVFASRSPHRPNHLGMSAVRLAGIRREKGKLFLDLAGVDLLDGTPVVDIKPYIPYSDCISGAEDGYTEIKISTMAVRFTREAEIFCARYEQETGRPLRQLIVELVGLDPRPPFQKKSRNEFGMWLWDVNIRWRVCESYFEIQKLTLHE</sequence>
<dbReference type="PROSITE" id="PS01318">
    <property type="entry name" value="TSAA_1"/>
    <property type="match status" value="1"/>
</dbReference>
<dbReference type="Pfam" id="PF01980">
    <property type="entry name" value="TrmO_N"/>
    <property type="match status" value="1"/>
</dbReference>
<dbReference type="EMBL" id="AP024086">
    <property type="protein sequence ID" value="BCL62693.1"/>
    <property type="molecule type" value="Genomic_DNA"/>
</dbReference>
<feature type="domain" description="TsaA-like" evidence="1">
    <location>
        <begin position="1"/>
        <end position="62"/>
    </location>
</feature>
<proteinExistence type="predicted"/>
<dbReference type="PANTHER" id="PTHR12818:SF0">
    <property type="entry name" value="TRNA (ADENINE(37)-N6)-METHYLTRANSFERASE"/>
    <property type="match status" value="1"/>
</dbReference>
<name>A0A8D5FP45_9BACT</name>
<dbReference type="KEGG" id="dbk:DGMP_33860"/>
<dbReference type="Proteomes" id="UP000826725">
    <property type="component" value="Chromosome"/>
</dbReference>
<accession>A0A8D5FP45</accession>
<protein>
    <recommendedName>
        <fullName evidence="1">TsaA-like domain-containing protein</fullName>
    </recommendedName>
</protein>
<organism evidence="2 3">
    <name type="scientific">Desulfomarina profundi</name>
    <dbReference type="NCBI Taxonomy" id="2772557"/>
    <lineage>
        <taxon>Bacteria</taxon>
        <taxon>Pseudomonadati</taxon>
        <taxon>Thermodesulfobacteriota</taxon>
        <taxon>Desulfobulbia</taxon>
        <taxon>Desulfobulbales</taxon>
        <taxon>Desulfobulbaceae</taxon>
        <taxon>Desulfomarina</taxon>
    </lineage>
</organism>